<sequence>MNNDASLENQQHNRHAVTDLADARAHLINIIQQSRRYLHILSENLHPNLYDDDSICAALSAFVRQNPNSHLRILIHDPVYLIRHHHKIMPLIRRLPSKISIRQIIAPAGDFPFFLSGDLDKSLLFSQEDQGNGHCNLQCRVTAQQLQAHFEEAWRQAVNIADLQTLSL</sequence>
<protein>
    <recommendedName>
        <fullName evidence="1">DUF7931 domain-containing protein</fullName>
    </recommendedName>
</protein>
<proteinExistence type="predicted"/>
<organism evidence="2 3">
    <name type="scientific">Cellvibrio polysaccharolyticus</name>
    <dbReference type="NCBI Taxonomy" id="2082724"/>
    <lineage>
        <taxon>Bacteria</taxon>
        <taxon>Pseudomonadati</taxon>
        <taxon>Pseudomonadota</taxon>
        <taxon>Gammaproteobacteria</taxon>
        <taxon>Cellvibrionales</taxon>
        <taxon>Cellvibrionaceae</taxon>
        <taxon>Cellvibrio</taxon>
    </lineage>
</organism>
<dbReference type="Pfam" id="PF25559">
    <property type="entry name" value="DUF7931"/>
    <property type="match status" value="1"/>
</dbReference>
<evidence type="ECO:0000259" key="1">
    <source>
        <dbReference type="Pfam" id="PF25559"/>
    </source>
</evidence>
<dbReference type="AlphaFoldDB" id="A0A928V697"/>
<evidence type="ECO:0000313" key="2">
    <source>
        <dbReference type="EMBL" id="MBE8717950.1"/>
    </source>
</evidence>
<feature type="domain" description="DUF7931" evidence="1">
    <location>
        <begin position="21"/>
        <end position="166"/>
    </location>
</feature>
<comment type="caution">
    <text evidence="2">The sequence shown here is derived from an EMBL/GenBank/DDBJ whole genome shotgun (WGS) entry which is preliminary data.</text>
</comment>
<gene>
    <name evidence="2" type="ORF">C4F51_12220</name>
</gene>
<name>A0A928V697_9GAMM</name>
<evidence type="ECO:0000313" key="3">
    <source>
        <dbReference type="Proteomes" id="UP000652567"/>
    </source>
</evidence>
<dbReference type="Proteomes" id="UP000652567">
    <property type="component" value="Unassembled WGS sequence"/>
</dbReference>
<dbReference type="InterPro" id="IPR057691">
    <property type="entry name" value="DUF7931"/>
</dbReference>
<reference evidence="2" key="1">
    <citation type="submission" date="2018-07" db="EMBL/GenBank/DDBJ databases">
        <title>Genome assembly of strain Ka43.</title>
        <authorList>
            <person name="Kukolya J."/>
            <person name="Nagy I."/>
            <person name="Horvath B."/>
            <person name="Toth A."/>
        </authorList>
    </citation>
    <scope>NUCLEOTIDE SEQUENCE</scope>
    <source>
        <strain evidence="2">KB43</strain>
    </source>
</reference>
<accession>A0A928V697</accession>
<dbReference type="RefSeq" id="WP_193910130.1">
    <property type="nucleotide sequence ID" value="NZ_PRDL01000001.1"/>
</dbReference>
<keyword evidence="3" id="KW-1185">Reference proteome</keyword>
<dbReference type="EMBL" id="PRDL01000001">
    <property type="protein sequence ID" value="MBE8717950.1"/>
    <property type="molecule type" value="Genomic_DNA"/>
</dbReference>